<dbReference type="OrthoDB" id="10525387at2759"/>
<reference evidence="2" key="1">
    <citation type="journal article" date="2020" name="Stud. Mycol.">
        <title>101 Dothideomycetes genomes: a test case for predicting lifestyles and emergence of pathogens.</title>
        <authorList>
            <person name="Haridas S."/>
            <person name="Albert R."/>
            <person name="Binder M."/>
            <person name="Bloem J."/>
            <person name="Labutti K."/>
            <person name="Salamov A."/>
            <person name="Andreopoulos B."/>
            <person name="Baker S."/>
            <person name="Barry K."/>
            <person name="Bills G."/>
            <person name="Bluhm B."/>
            <person name="Cannon C."/>
            <person name="Castanera R."/>
            <person name="Culley D."/>
            <person name="Daum C."/>
            <person name="Ezra D."/>
            <person name="Gonzalez J."/>
            <person name="Henrissat B."/>
            <person name="Kuo A."/>
            <person name="Liang C."/>
            <person name="Lipzen A."/>
            <person name="Lutzoni F."/>
            <person name="Magnuson J."/>
            <person name="Mondo S."/>
            <person name="Nolan M."/>
            <person name="Ohm R."/>
            <person name="Pangilinan J."/>
            <person name="Park H.-J."/>
            <person name="Ramirez L."/>
            <person name="Alfaro M."/>
            <person name="Sun H."/>
            <person name="Tritt A."/>
            <person name="Yoshinaga Y."/>
            <person name="Zwiers L.-H."/>
            <person name="Turgeon B."/>
            <person name="Goodwin S."/>
            <person name="Spatafora J."/>
            <person name="Crous P."/>
            <person name="Grigoriev I."/>
        </authorList>
    </citation>
    <scope>NUCLEOTIDE SEQUENCE</scope>
    <source>
        <strain evidence="2">HMLAC05119</strain>
    </source>
</reference>
<proteinExistence type="predicted"/>
<name>A0A6A5QR64_AMPQU</name>
<accession>A0A6A5QR64</accession>
<evidence type="ECO:0000256" key="1">
    <source>
        <dbReference type="SAM" id="MobiDB-lite"/>
    </source>
</evidence>
<feature type="compositionally biased region" description="Low complexity" evidence="1">
    <location>
        <begin position="53"/>
        <end position="70"/>
    </location>
</feature>
<organism evidence="2 3">
    <name type="scientific">Ampelomyces quisqualis</name>
    <name type="common">Powdery mildew agent</name>
    <dbReference type="NCBI Taxonomy" id="50730"/>
    <lineage>
        <taxon>Eukaryota</taxon>
        <taxon>Fungi</taxon>
        <taxon>Dikarya</taxon>
        <taxon>Ascomycota</taxon>
        <taxon>Pezizomycotina</taxon>
        <taxon>Dothideomycetes</taxon>
        <taxon>Pleosporomycetidae</taxon>
        <taxon>Pleosporales</taxon>
        <taxon>Pleosporineae</taxon>
        <taxon>Phaeosphaeriaceae</taxon>
        <taxon>Ampelomyces</taxon>
    </lineage>
</organism>
<gene>
    <name evidence="2" type="ORF">BDU57DRAFT_538797</name>
</gene>
<evidence type="ECO:0000313" key="3">
    <source>
        <dbReference type="Proteomes" id="UP000800096"/>
    </source>
</evidence>
<keyword evidence="3" id="KW-1185">Reference proteome</keyword>
<feature type="region of interest" description="Disordered" evidence="1">
    <location>
        <begin position="48"/>
        <end position="90"/>
    </location>
</feature>
<protein>
    <submittedName>
        <fullName evidence="2">Uncharacterized protein</fullName>
    </submittedName>
</protein>
<sequence length="325" mass="36582">MFGASMPICRFLDQAERIRANHIAQPTQEQPRPAAHPAREWEFLDTMAAHPNSPSDSSESSESSESLSSDSSEDTICLPVRPSTPHYEVPESAEMMPFPDLEPRGESEAHCSTHCFHLSCKKTRVINKNRRIQRECTCAGTKDRDQGFDVESVAHVTLRAAKSAYRSVEHGREVTISLPAALALVQRLRSKGELDIWHFLLASPSYTKTTIHTAKRYASAAKDANSCVLYGFEDTLTVMLRGALNESRVMTVKELEAMLMACMRWDCQEWVKKWVWKKGAKGNLQEMRKETEGNEGLRVLIQKAEECVKDVVGALVWWEGEGQLK</sequence>
<dbReference type="Proteomes" id="UP000800096">
    <property type="component" value="Unassembled WGS sequence"/>
</dbReference>
<dbReference type="EMBL" id="ML979135">
    <property type="protein sequence ID" value="KAF1916497.1"/>
    <property type="molecule type" value="Genomic_DNA"/>
</dbReference>
<dbReference type="AlphaFoldDB" id="A0A6A5QR64"/>
<evidence type="ECO:0000313" key="2">
    <source>
        <dbReference type="EMBL" id="KAF1916497.1"/>
    </source>
</evidence>